<dbReference type="AlphaFoldDB" id="A0AAI9WNL4"/>
<name>A0AAI9WNL4_9BURK</name>
<dbReference type="Pfam" id="PF01432">
    <property type="entry name" value="Peptidase_M3"/>
    <property type="match status" value="1"/>
</dbReference>
<evidence type="ECO:0000256" key="3">
    <source>
        <dbReference type="ARBA" id="ARBA00022801"/>
    </source>
</evidence>
<keyword evidence="4 6" id="KW-0862">Zinc</keyword>
<dbReference type="Gene3D" id="1.10.1370.20">
    <property type="entry name" value="Oligoendopeptidase f, C-terminal domain"/>
    <property type="match status" value="1"/>
</dbReference>
<gene>
    <name evidence="8" type="ORF">GBM96_02780</name>
</gene>
<comment type="caution">
    <text evidence="8">The sequence shown here is derived from an EMBL/GenBank/DDBJ whole genome shotgun (WGS) entry which is preliminary data.</text>
</comment>
<organism evidence="8 9">
    <name type="scientific">Sutterella seckii</name>
    <dbReference type="NCBI Taxonomy" id="1944635"/>
    <lineage>
        <taxon>Bacteria</taxon>
        <taxon>Pseudomonadati</taxon>
        <taxon>Pseudomonadota</taxon>
        <taxon>Betaproteobacteria</taxon>
        <taxon>Burkholderiales</taxon>
        <taxon>Sutterellaceae</taxon>
        <taxon>Sutterella</taxon>
    </lineage>
</organism>
<dbReference type="Proteomes" id="UP000469462">
    <property type="component" value="Unassembled WGS sequence"/>
</dbReference>
<accession>A0AAI9WNL4</accession>
<evidence type="ECO:0000259" key="7">
    <source>
        <dbReference type="Pfam" id="PF01432"/>
    </source>
</evidence>
<evidence type="ECO:0000256" key="2">
    <source>
        <dbReference type="ARBA" id="ARBA00022723"/>
    </source>
</evidence>
<comment type="similarity">
    <text evidence="6">Belongs to the peptidase M3 family.</text>
</comment>
<keyword evidence="5 6" id="KW-0482">Metalloprotease</keyword>
<evidence type="ECO:0000256" key="4">
    <source>
        <dbReference type="ARBA" id="ARBA00022833"/>
    </source>
</evidence>
<dbReference type="EMBL" id="WEHW01000005">
    <property type="protein sequence ID" value="KAB7652221.1"/>
    <property type="molecule type" value="Genomic_DNA"/>
</dbReference>
<feature type="domain" description="Peptidase M3A/M3B catalytic" evidence="7">
    <location>
        <begin position="338"/>
        <end position="533"/>
    </location>
</feature>
<dbReference type="GO" id="GO:0006508">
    <property type="term" value="P:proteolysis"/>
    <property type="evidence" value="ECO:0007669"/>
    <property type="project" value="UniProtKB-KW"/>
</dbReference>
<evidence type="ECO:0000256" key="1">
    <source>
        <dbReference type="ARBA" id="ARBA00022670"/>
    </source>
</evidence>
<comment type="cofactor">
    <cofactor evidence="6">
        <name>Zn(2+)</name>
        <dbReference type="ChEBI" id="CHEBI:29105"/>
    </cofactor>
    <text evidence="6">Binds 1 zinc ion.</text>
</comment>
<evidence type="ECO:0000256" key="6">
    <source>
        <dbReference type="RuleBase" id="RU003435"/>
    </source>
</evidence>
<keyword evidence="1 6" id="KW-0645">Protease</keyword>
<reference evidence="8 9" key="1">
    <citation type="submission" date="2019-10" db="EMBL/GenBank/DDBJ databases">
        <title>Genome diversity of Sutterella seckii.</title>
        <authorList>
            <person name="Chaplin A.V."/>
            <person name="Sokolova S.R."/>
            <person name="Mosin K.A."/>
            <person name="Ivanova E.L."/>
            <person name="Kochetkova T.O."/>
            <person name="Goltsov A.Y."/>
            <person name="Trofimov D.Y."/>
            <person name="Efimov B.A."/>
        </authorList>
    </citation>
    <scope>NUCLEOTIDE SEQUENCE [LARGE SCALE GENOMIC DNA]</scope>
    <source>
        <strain evidence="8 9">ASD3426</strain>
    </source>
</reference>
<dbReference type="GO" id="GO:0046872">
    <property type="term" value="F:metal ion binding"/>
    <property type="evidence" value="ECO:0007669"/>
    <property type="project" value="UniProtKB-UniRule"/>
</dbReference>
<evidence type="ECO:0000313" key="9">
    <source>
        <dbReference type="Proteomes" id="UP000469462"/>
    </source>
</evidence>
<dbReference type="InterPro" id="IPR001567">
    <property type="entry name" value="Pept_M3A_M3B_dom"/>
</dbReference>
<sequence length="599" mass="68249">MTKTDINAILKGPEWTMEDAYGDIGSVRYEESLREAAAAAERLAQLGECPEEDIQERLGIYSNAWERISSLTSFVKCLGAKNVEDGRVSAAKGRLTEVSAQLDAAAGKLFAAIASLAADSPLWNERPLSDWSFVLRERMHDWKSKLSLSDREWLEHFEVRCFTPMGDLFKEFQKGVDFTARRSDGTEERIRAAKLVAVIKGAPDRVLRDSVHAGLVKSYGERKGLYAGRLNELHGFRLTAFERAGTTPLAVSLAQNRMSEGALKAMRQAILSEIDLVRESVLLRAPFFGSEKLAVFDLMAPAPEKDSQVPQLIPYRDGIGIVKKALGTVDPAMADFIDMMLEKHWIDAVVSDNKIGGAFYSRMNEFRMPRVFTSYMGTLTTVLQQGHELGHAYHYWVMRDMPAILTEFPMTLTETASTFNEALIRRYLLARADDREAFGMLWQELRSAANFLMNTMVRMEFELKFLEERRSGLVSADRCIELMREAWREWYGDTTDEADDYLWAYKLHYYKTDQLIYNYPYTVGYLLSQGLLTELDRRGDDFMPFYKAMLRDTGRMTVDEIIGTHFKQNAEDPGFWRGCMKGALASIRRFSELTQQNKL</sequence>
<dbReference type="GO" id="GO:0004222">
    <property type="term" value="F:metalloendopeptidase activity"/>
    <property type="evidence" value="ECO:0007669"/>
    <property type="project" value="InterPro"/>
</dbReference>
<dbReference type="SUPFAM" id="SSF55486">
    <property type="entry name" value="Metalloproteases ('zincins'), catalytic domain"/>
    <property type="match status" value="1"/>
</dbReference>
<proteinExistence type="inferred from homology"/>
<evidence type="ECO:0000313" key="8">
    <source>
        <dbReference type="EMBL" id="KAB7652221.1"/>
    </source>
</evidence>
<protein>
    <submittedName>
        <fullName evidence="8">M3 family oligoendopeptidase</fullName>
    </submittedName>
</protein>
<dbReference type="RefSeq" id="WP_152156929.1">
    <property type="nucleotide sequence ID" value="NZ_WEHW01000005.1"/>
</dbReference>
<keyword evidence="3 6" id="KW-0378">Hydrolase</keyword>
<evidence type="ECO:0000256" key="5">
    <source>
        <dbReference type="ARBA" id="ARBA00023049"/>
    </source>
</evidence>
<keyword evidence="9" id="KW-1185">Reference proteome</keyword>
<keyword evidence="2 6" id="KW-0479">Metal-binding</keyword>
<dbReference type="InterPro" id="IPR042088">
    <property type="entry name" value="OligoPept_F_C"/>
</dbReference>